<keyword evidence="2" id="KW-1185">Reference proteome</keyword>
<dbReference type="EMBL" id="FXTP01000008">
    <property type="protein sequence ID" value="SMO70929.1"/>
    <property type="molecule type" value="Genomic_DNA"/>
</dbReference>
<sequence length="68" mass="8239">MKHEALTHQIIGLAMKVHSTLGMGFQEVIYQRCLKIEFDKDEVPYVLRVRRWEHVAWIFLSIGKLWWR</sequence>
<organism evidence="1 2">
    <name type="scientific">Gracilimonas mengyeensis</name>
    <dbReference type="NCBI Taxonomy" id="1302730"/>
    <lineage>
        <taxon>Bacteria</taxon>
        <taxon>Pseudomonadati</taxon>
        <taxon>Balneolota</taxon>
        <taxon>Balneolia</taxon>
        <taxon>Balneolales</taxon>
        <taxon>Balneolaceae</taxon>
        <taxon>Gracilimonas</taxon>
    </lineage>
</organism>
<reference evidence="1 2" key="1">
    <citation type="submission" date="2017-05" db="EMBL/GenBank/DDBJ databases">
        <authorList>
            <person name="Varghese N."/>
            <person name="Submissions S."/>
        </authorList>
    </citation>
    <scope>NUCLEOTIDE SEQUENCE [LARGE SCALE GENOMIC DNA]</scope>
    <source>
        <strain evidence="1 2">DSM 21985</strain>
    </source>
</reference>
<proteinExistence type="predicted"/>
<protein>
    <submittedName>
        <fullName evidence="1">GxxExxY protein</fullName>
    </submittedName>
</protein>
<accession>A0A521DGT2</accession>
<dbReference type="AlphaFoldDB" id="A0A521DGT2"/>
<dbReference type="InterPro" id="IPR026350">
    <property type="entry name" value="GxxExxY"/>
</dbReference>
<evidence type="ECO:0000313" key="1">
    <source>
        <dbReference type="EMBL" id="SMO70929.1"/>
    </source>
</evidence>
<name>A0A521DGT2_9BACT</name>
<dbReference type="Proteomes" id="UP000317557">
    <property type="component" value="Unassembled WGS sequence"/>
</dbReference>
<dbReference type="Pfam" id="PF13366">
    <property type="entry name" value="PDDEXK_3"/>
    <property type="match status" value="1"/>
</dbReference>
<evidence type="ECO:0000313" key="2">
    <source>
        <dbReference type="Proteomes" id="UP000317557"/>
    </source>
</evidence>
<dbReference type="NCBIfam" id="TIGR04256">
    <property type="entry name" value="GxxExxY"/>
    <property type="match status" value="1"/>
</dbReference>
<gene>
    <name evidence="1" type="ORF">SAMN06265219_108172</name>
</gene>